<evidence type="ECO:0000256" key="1">
    <source>
        <dbReference type="SAM" id="MobiDB-lite"/>
    </source>
</evidence>
<reference evidence="2" key="1">
    <citation type="journal article" date="2005" name="PLoS Biol.">
        <title>The genomes of Oryza sativa: a history of duplications.</title>
        <authorList>
            <person name="Yu J."/>
            <person name="Wang J."/>
            <person name="Lin W."/>
            <person name="Li S."/>
            <person name="Li H."/>
            <person name="Zhou J."/>
            <person name="Ni P."/>
            <person name="Dong W."/>
            <person name="Hu S."/>
            <person name="Zeng C."/>
            <person name="Zhang J."/>
            <person name="Zhang Y."/>
            <person name="Li R."/>
            <person name="Xu Z."/>
            <person name="Li S."/>
            <person name="Li X."/>
            <person name="Zheng H."/>
            <person name="Cong L."/>
            <person name="Lin L."/>
            <person name="Yin J."/>
            <person name="Geng J."/>
            <person name="Li G."/>
            <person name="Shi J."/>
            <person name="Liu J."/>
            <person name="Lv H."/>
            <person name="Li J."/>
            <person name="Wang J."/>
            <person name="Deng Y."/>
            <person name="Ran L."/>
            <person name="Shi X."/>
            <person name="Wang X."/>
            <person name="Wu Q."/>
            <person name="Li C."/>
            <person name="Ren X."/>
            <person name="Wang J."/>
            <person name="Wang X."/>
            <person name="Li D."/>
            <person name="Liu D."/>
            <person name="Zhang X."/>
            <person name="Ji Z."/>
            <person name="Zhao W."/>
            <person name="Sun Y."/>
            <person name="Zhang Z."/>
            <person name="Bao J."/>
            <person name="Han Y."/>
            <person name="Dong L."/>
            <person name="Ji J."/>
            <person name="Chen P."/>
            <person name="Wu S."/>
            <person name="Liu J."/>
            <person name="Xiao Y."/>
            <person name="Bu D."/>
            <person name="Tan J."/>
            <person name="Yang L."/>
            <person name="Ye C."/>
            <person name="Zhang J."/>
            <person name="Xu J."/>
            <person name="Zhou Y."/>
            <person name="Yu Y."/>
            <person name="Zhang B."/>
            <person name="Zhuang S."/>
            <person name="Wei H."/>
            <person name="Liu B."/>
            <person name="Lei M."/>
            <person name="Yu H."/>
            <person name="Li Y."/>
            <person name="Xu H."/>
            <person name="Wei S."/>
            <person name="He X."/>
            <person name="Fang L."/>
            <person name="Zhang Z."/>
            <person name="Zhang Y."/>
            <person name="Huang X."/>
            <person name="Su Z."/>
            <person name="Tong W."/>
            <person name="Li J."/>
            <person name="Tong Z."/>
            <person name="Li S."/>
            <person name="Ye J."/>
            <person name="Wang L."/>
            <person name="Fang L."/>
            <person name="Lei T."/>
            <person name="Chen C."/>
            <person name="Chen H."/>
            <person name="Xu Z."/>
            <person name="Li H."/>
            <person name="Huang H."/>
            <person name="Zhang F."/>
            <person name="Xu H."/>
            <person name="Li N."/>
            <person name="Zhao C."/>
            <person name="Li S."/>
            <person name="Dong L."/>
            <person name="Huang Y."/>
            <person name="Li L."/>
            <person name="Xi Y."/>
            <person name="Qi Q."/>
            <person name="Li W."/>
            <person name="Zhang B."/>
            <person name="Hu W."/>
            <person name="Zhang Y."/>
            <person name="Tian X."/>
            <person name="Jiao Y."/>
            <person name="Liang X."/>
            <person name="Jin J."/>
            <person name="Gao L."/>
            <person name="Zheng W."/>
            <person name="Hao B."/>
            <person name="Liu S."/>
            <person name="Wang W."/>
            <person name="Yuan L."/>
            <person name="Cao M."/>
            <person name="McDermott J."/>
            <person name="Samudrala R."/>
            <person name="Wang J."/>
            <person name="Wong G.K."/>
            <person name="Yang H."/>
        </authorList>
    </citation>
    <scope>NUCLEOTIDE SEQUENCE [LARGE SCALE GENOMIC DNA]</scope>
</reference>
<name>B9FN25_ORYSJ</name>
<reference evidence="2" key="2">
    <citation type="submission" date="2008-12" db="EMBL/GenBank/DDBJ databases">
        <title>Improved gene annotation of the rice (Oryza sativa) genomes.</title>
        <authorList>
            <person name="Wang J."/>
            <person name="Li R."/>
            <person name="Fan W."/>
            <person name="Huang Q."/>
            <person name="Zhang J."/>
            <person name="Zhou Y."/>
            <person name="Hu Y."/>
            <person name="Zi S."/>
            <person name="Li J."/>
            <person name="Ni P."/>
            <person name="Zheng H."/>
            <person name="Zhang Y."/>
            <person name="Zhao M."/>
            <person name="Hao Q."/>
            <person name="McDermott J."/>
            <person name="Samudrala R."/>
            <person name="Kristiansen K."/>
            <person name="Wong G.K.-S."/>
        </authorList>
    </citation>
    <scope>NUCLEOTIDE SEQUENCE</scope>
</reference>
<sequence>MRIRGMLAYQGVVTVSLTKGLIMGNRTEDNSKEGGSREKYITWSDDATQFMLEWYISLRKDKPTTFKWRKQHHQQCATALNDKLGLRVNRSQVHRHFRLCKEKWSWICAALGKSGYGFDATSCKFNIDPSEKEANKLGTTKYNYLTKPIKFFHLFEELFVGCSKADGSLAMDQFTANTSSDSDGSGSIKELEEYTFPLQDGGNDSDTIPRYSPTTDATSSGQKRKFVKSPTKKIVKHKTSRHKAEEDELIASILRLANSLASAQSVASVEVPSVGDPNASIWKRIEDLTIPASDKIELAIFLTKPEQECFRSYLRVASDESFQAWVIDYFGRKCATDGGYVTL</sequence>
<feature type="region of interest" description="Disordered" evidence="1">
    <location>
        <begin position="197"/>
        <end position="223"/>
    </location>
</feature>
<organism evidence="2">
    <name type="scientific">Oryza sativa subsp. japonica</name>
    <name type="common">Rice</name>
    <dbReference type="NCBI Taxonomy" id="39947"/>
    <lineage>
        <taxon>Eukaryota</taxon>
        <taxon>Viridiplantae</taxon>
        <taxon>Streptophyta</taxon>
        <taxon>Embryophyta</taxon>
        <taxon>Tracheophyta</taxon>
        <taxon>Spermatophyta</taxon>
        <taxon>Magnoliopsida</taxon>
        <taxon>Liliopsida</taxon>
        <taxon>Poales</taxon>
        <taxon>Poaceae</taxon>
        <taxon>BOP clade</taxon>
        <taxon>Oryzoideae</taxon>
        <taxon>Oryzeae</taxon>
        <taxon>Oryzinae</taxon>
        <taxon>Oryza</taxon>
        <taxon>Oryza sativa</taxon>
    </lineage>
</organism>
<evidence type="ECO:0000313" key="2">
    <source>
        <dbReference type="EMBL" id="EEE62714.1"/>
    </source>
</evidence>
<gene>
    <name evidence="2" type="ORF">OsJ_17517</name>
</gene>
<dbReference type="PANTHER" id="PTHR47906">
    <property type="entry name" value="OSJNBB0050O03.9 PROTEIN-RELATED"/>
    <property type="match status" value="1"/>
</dbReference>
<dbReference type="PANTHER" id="PTHR47906:SF3">
    <property type="entry name" value="EXPRESSED PROTEIN"/>
    <property type="match status" value="1"/>
</dbReference>
<accession>B9FN25</accession>
<dbReference type="AlphaFoldDB" id="B9FN25"/>
<proteinExistence type="predicted"/>
<protein>
    <submittedName>
        <fullName evidence="2">Uncharacterized protein</fullName>
    </submittedName>
</protein>
<feature type="compositionally biased region" description="Polar residues" evidence="1">
    <location>
        <begin position="202"/>
        <end position="221"/>
    </location>
</feature>
<dbReference type="EMBL" id="CM000142">
    <property type="protein sequence ID" value="EEE62714.1"/>
    <property type="molecule type" value="Genomic_DNA"/>
</dbReference>
<dbReference type="Proteomes" id="UP000007752">
    <property type="component" value="Chromosome 5"/>
</dbReference>